<keyword evidence="6 10" id="KW-0157">Chromophore</keyword>
<dbReference type="PROSITE" id="PS00691">
    <property type="entry name" value="DNA_PHOTOLYASES_1_2"/>
    <property type="match status" value="1"/>
</dbReference>
<dbReference type="Pfam" id="PF00875">
    <property type="entry name" value="DNA_photolyase"/>
    <property type="match status" value="1"/>
</dbReference>
<dbReference type="RefSeq" id="WP_189990284.1">
    <property type="nucleotide sequence ID" value="NZ_BMZS01000005.1"/>
</dbReference>
<dbReference type="GO" id="GO:0003677">
    <property type="term" value="F:DNA binding"/>
    <property type="evidence" value="ECO:0007669"/>
    <property type="project" value="TreeGrafter"/>
</dbReference>
<dbReference type="GO" id="GO:0009416">
    <property type="term" value="P:response to light stimulus"/>
    <property type="evidence" value="ECO:0007669"/>
    <property type="project" value="TreeGrafter"/>
</dbReference>
<dbReference type="Gene3D" id="1.10.579.10">
    <property type="entry name" value="DNA Cyclobutane Dipyrimidine Photolyase, subunit A, domain 3"/>
    <property type="match status" value="1"/>
</dbReference>
<evidence type="ECO:0000256" key="8">
    <source>
        <dbReference type="PIRSR" id="PIRSR602081-1"/>
    </source>
</evidence>
<reference evidence="12" key="2">
    <citation type="submission" date="2020-09" db="EMBL/GenBank/DDBJ databases">
        <authorList>
            <person name="Sun Q."/>
            <person name="Kim S."/>
        </authorList>
    </citation>
    <scope>NUCLEOTIDE SEQUENCE</scope>
    <source>
        <strain evidence="12">KCTC 42651</strain>
    </source>
</reference>
<evidence type="ECO:0000256" key="5">
    <source>
        <dbReference type="ARBA" id="ARBA00022827"/>
    </source>
</evidence>
<gene>
    <name evidence="12" type="ORF">GCM10017083_26520</name>
</gene>
<comment type="caution">
    <text evidence="12">The sequence shown here is derived from an EMBL/GenBank/DDBJ whole genome shotgun (WGS) entry which is preliminary data.</text>
</comment>
<dbReference type="InterPro" id="IPR036134">
    <property type="entry name" value="Crypto/Photolyase_FAD-like_sf"/>
</dbReference>
<name>A0A918XSC1_9PROT</name>
<dbReference type="Pfam" id="PF03441">
    <property type="entry name" value="FAD_binding_7"/>
    <property type="match status" value="1"/>
</dbReference>
<comment type="cofactor">
    <cofactor evidence="1">
        <name>(6R)-5,10-methylene-5,6,7,8-tetrahydrofolate</name>
        <dbReference type="ChEBI" id="CHEBI:15636"/>
    </cofactor>
</comment>
<dbReference type="GO" id="GO:0003904">
    <property type="term" value="F:deoxyribodipyrimidine photo-lyase activity"/>
    <property type="evidence" value="ECO:0007669"/>
    <property type="project" value="UniProtKB-EC"/>
</dbReference>
<accession>A0A918XSC1</accession>
<dbReference type="Gene3D" id="1.25.40.80">
    <property type="match status" value="1"/>
</dbReference>
<comment type="cofactor">
    <cofactor evidence="8">
        <name>FAD</name>
        <dbReference type="ChEBI" id="CHEBI:57692"/>
    </cofactor>
    <text evidence="8">Binds 1 FAD per subunit.</text>
</comment>
<evidence type="ECO:0000256" key="6">
    <source>
        <dbReference type="ARBA" id="ARBA00022991"/>
    </source>
</evidence>
<evidence type="ECO:0000256" key="3">
    <source>
        <dbReference type="ARBA" id="ARBA00014046"/>
    </source>
</evidence>
<dbReference type="SUPFAM" id="SSF48173">
    <property type="entry name" value="Cryptochrome/photolyase FAD-binding domain"/>
    <property type="match status" value="1"/>
</dbReference>
<dbReference type="PRINTS" id="PR00147">
    <property type="entry name" value="DNAPHOTLYASE"/>
</dbReference>
<dbReference type="PROSITE" id="PS51645">
    <property type="entry name" value="PHR_CRY_ALPHA_BETA"/>
    <property type="match status" value="1"/>
</dbReference>
<evidence type="ECO:0000256" key="4">
    <source>
        <dbReference type="ARBA" id="ARBA00022630"/>
    </source>
</evidence>
<feature type="site" description="Electron transfer via tryptophanyl radical" evidence="9">
    <location>
        <position position="382"/>
    </location>
</feature>
<sequence length="476" mass="52993">MTAAPTLLWFRQDLRLTDNPALTAAVAAGRPLIPVFVLDDADAGHWATGGAARWWLHHSLEALAEAMGTRGGSLVLRRGPASEVIGRLVEETGAAAVFWNRRYEPWATRRDAEIKADLKRRGVEARSFNSALLCEPWQIETRTGGPYKVFTPFWKALRAAVETATPTPPPERLPTPARMPTGDALADWALTPRGPDWAGGLRAAWLPGENAALRRLDGFLDEAVLDYARKRDLPAEPATSRLSPHLHFGELGPRQAWHAALSRHEPGRTDKFLSELAWREFAHHLLHHFPDLPDRPLRPEFAGFPWVDDPQGLRAWQQGRTGYPIVDAGLRELWQTGWMHNRVRMIVASFLIKDLLIPWQAGEAWFWDTLVDADLANNAASWQWVAGCGADAAPFFRVFNPSLQGVKFDPDGAYVRRWVPELARLPAAAIHSPWAARPLDLADAGIRLGRDYPGPIVDHAAARDRALAAFKALRKD</sequence>
<feature type="binding site" evidence="8">
    <location>
        <begin position="372"/>
        <end position="374"/>
    </location>
    <ligand>
        <name>FAD</name>
        <dbReference type="ChEBI" id="CHEBI:57692"/>
    </ligand>
</feature>
<feature type="domain" description="Photolyase/cryptochrome alpha/beta" evidence="11">
    <location>
        <begin position="4"/>
        <end position="133"/>
    </location>
</feature>
<keyword evidence="4 8" id="KW-0285">Flavoprotein</keyword>
<keyword evidence="13" id="KW-1185">Reference proteome</keyword>
<dbReference type="InterPro" id="IPR002081">
    <property type="entry name" value="Cryptochrome/DNA_photolyase_1"/>
</dbReference>
<dbReference type="Proteomes" id="UP000630353">
    <property type="component" value="Unassembled WGS sequence"/>
</dbReference>
<feature type="site" description="Electron transfer via tryptophanyl radical" evidence="9">
    <location>
        <position position="306"/>
    </location>
</feature>
<evidence type="ECO:0000256" key="7">
    <source>
        <dbReference type="ARBA" id="ARBA00033999"/>
    </source>
</evidence>
<feature type="binding site" evidence="8">
    <location>
        <position position="227"/>
    </location>
    <ligand>
        <name>FAD</name>
        <dbReference type="ChEBI" id="CHEBI:57692"/>
    </ligand>
</feature>
<feature type="site" description="Electron transfer via tryptophanyl radical" evidence="9">
    <location>
        <position position="359"/>
    </location>
</feature>
<evidence type="ECO:0000256" key="2">
    <source>
        <dbReference type="ARBA" id="ARBA00013149"/>
    </source>
</evidence>
<feature type="binding site" evidence="8">
    <location>
        <begin position="239"/>
        <end position="243"/>
    </location>
    <ligand>
        <name>FAD</name>
        <dbReference type="ChEBI" id="CHEBI:57692"/>
    </ligand>
</feature>
<evidence type="ECO:0000313" key="13">
    <source>
        <dbReference type="Proteomes" id="UP000630353"/>
    </source>
</evidence>
<comment type="similarity">
    <text evidence="10">Belongs to the DNA photolyase family.</text>
</comment>
<dbReference type="InterPro" id="IPR036155">
    <property type="entry name" value="Crypto/Photolyase_N_sf"/>
</dbReference>
<evidence type="ECO:0000256" key="10">
    <source>
        <dbReference type="RuleBase" id="RU004182"/>
    </source>
</evidence>
<comment type="catalytic activity">
    <reaction evidence="7">
        <text>cyclobutadipyrimidine (in DNA) = 2 pyrimidine residues (in DNA).</text>
        <dbReference type="EC" id="4.1.99.3"/>
    </reaction>
</comment>
<dbReference type="GO" id="GO:0000719">
    <property type="term" value="P:photoreactive repair"/>
    <property type="evidence" value="ECO:0007669"/>
    <property type="project" value="UniProtKB-ARBA"/>
</dbReference>
<proteinExistence type="inferred from homology"/>
<dbReference type="InterPro" id="IPR014729">
    <property type="entry name" value="Rossmann-like_a/b/a_fold"/>
</dbReference>
<dbReference type="InterPro" id="IPR005101">
    <property type="entry name" value="Cryptochr/Photolyase_FAD-bd"/>
</dbReference>
<dbReference type="PANTHER" id="PTHR11455">
    <property type="entry name" value="CRYPTOCHROME"/>
    <property type="match status" value="1"/>
</dbReference>
<evidence type="ECO:0000259" key="11">
    <source>
        <dbReference type="PROSITE" id="PS51645"/>
    </source>
</evidence>
<evidence type="ECO:0000256" key="1">
    <source>
        <dbReference type="ARBA" id="ARBA00001932"/>
    </source>
</evidence>
<dbReference type="InterPro" id="IPR006050">
    <property type="entry name" value="DNA_photolyase_N"/>
</dbReference>
<dbReference type="SUPFAM" id="SSF52425">
    <property type="entry name" value="Cryptochrome/photolyase, N-terminal domain"/>
    <property type="match status" value="1"/>
</dbReference>
<evidence type="ECO:0000256" key="9">
    <source>
        <dbReference type="PIRSR" id="PIRSR602081-2"/>
    </source>
</evidence>
<dbReference type="EMBL" id="BMZS01000005">
    <property type="protein sequence ID" value="GHD51742.1"/>
    <property type="molecule type" value="Genomic_DNA"/>
</dbReference>
<keyword evidence="5 8" id="KW-0274">FAD</keyword>
<dbReference type="FunFam" id="1.10.579.10:FF:000003">
    <property type="entry name" value="Deoxyribodipyrimidine photo-lyase"/>
    <property type="match status" value="1"/>
</dbReference>
<dbReference type="InterPro" id="IPR018394">
    <property type="entry name" value="DNA_photolyase_1_CS_C"/>
</dbReference>
<dbReference type="GO" id="GO:0071949">
    <property type="term" value="F:FAD binding"/>
    <property type="evidence" value="ECO:0007669"/>
    <property type="project" value="TreeGrafter"/>
</dbReference>
<dbReference type="EC" id="4.1.99.3" evidence="2"/>
<dbReference type="PANTHER" id="PTHR11455:SF9">
    <property type="entry name" value="CRYPTOCHROME CIRCADIAN CLOCK 5 ISOFORM X1"/>
    <property type="match status" value="1"/>
</dbReference>
<reference evidence="12" key="1">
    <citation type="journal article" date="2014" name="Int. J. Syst. Evol. Microbiol.">
        <title>Complete genome sequence of Corynebacterium casei LMG S-19264T (=DSM 44701T), isolated from a smear-ripened cheese.</title>
        <authorList>
            <consortium name="US DOE Joint Genome Institute (JGI-PGF)"/>
            <person name="Walter F."/>
            <person name="Albersmeier A."/>
            <person name="Kalinowski J."/>
            <person name="Ruckert C."/>
        </authorList>
    </citation>
    <scope>NUCLEOTIDE SEQUENCE</scope>
    <source>
        <strain evidence="12">KCTC 42651</strain>
    </source>
</reference>
<protein>
    <recommendedName>
        <fullName evidence="3">Deoxyribodipyrimidine photo-lyase</fullName>
        <ecNumber evidence="2">4.1.99.3</ecNumber>
    </recommendedName>
</protein>
<evidence type="ECO:0000313" key="12">
    <source>
        <dbReference type="EMBL" id="GHD51742.1"/>
    </source>
</evidence>
<organism evidence="12 13">
    <name type="scientific">Thalassobaculum fulvum</name>
    <dbReference type="NCBI Taxonomy" id="1633335"/>
    <lineage>
        <taxon>Bacteria</taxon>
        <taxon>Pseudomonadati</taxon>
        <taxon>Pseudomonadota</taxon>
        <taxon>Alphaproteobacteria</taxon>
        <taxon>Rhodospirillales</taxon>
        <taxon>Thalassobaculaceae</taxon>
        <taxon>Thalassobaculum</taxon>
    </lineage>
</organism>
<dbReference type="AlphaFoldDB" id="A0A918XSC1"/>
<feature type="binding site" evidence="8">
    <location>
        <position position="272"/>
    </location>
    <ligand>
        <name>FAD</name>
        <dbReference type="ChEBI" id="CHEBI:57692"/>
    </ligand>
</feature>
<dbReference type="Gene3D" id="3.40.50.620">
    <property type="entry name" value="HUPs"/>
    <property type="match status" value="1"/>
</dbReference>